<gene>
    <name evidence="2" type="ORF">H9Y04_11985</name>
</gene>
<feature type="region of interest" description="Disordered" evidence="1">
    <location>
        <begin position="1"/>
        <end position="47"/>
    </location>
</feature>
<organism evidence="2 3">
    <name type="scientific">Streptomyces polyasparticus</name>
    <dbReference type="NCBI Taxonomy" id="2767826"/>
    <lineage>
        <taxon>Bacteria</taxon>
        <taxon>Bacillati</taxon>
        <taxon>Actinomycetota</taxon>
        <taxon>Actinomycetes</taxon>
        <taxon>Kitasatosporales</taxon>
        <taxon>Streptomycetaceae</taxon>
        <taxon>Streptomyces</taxon>
    </lineage>
</organism>
<accession>A0ABR7SFY8</accession>
<evidence type="ECO:0000313" key="3">
    <source>
        <dbReference type="Proteomes" id="UP000642284"/>
    </source>
</evidence>
<keyword evidence="3" id="KW-1185">Reference proteome</keyword>
<dbReference type="EMBL" id="JACTVJ010000005">
    <property type="protein sequence ID" value="MBC9713288.1"/>
    <property type="molecule type" value="Genomic_DNA"/>
</dbReference>
<dbReference type="RefSeq" id="WP_187813716.1">
    <property type="nucleotide sequence ID" value="NZ_JACTVJ010000005.1"/>
</dbReference>
<comment type="caution">
    <text evidence="2">The sequence shown here is derived from an EMBL/GenBank/DDBJ whole genome shotgun (WGS) entry which is preliminary data.</text>
</comment>
<name>A0ABR7SFY8_9ACTN</name>
<protein>
    <submittedName>
        <fullName evidence="2">Uncharacterized protein</fullName>
    </submittedName>
</protein>
<evidence type="ECO:0000256" key="1">
    <source>
        <dbReference type="SAM" id="MobiDB-lite"/>
    </source>
</evidence>
<proteinExistence type="predicted"/>
<feature type="compositionally biased region" description="Basic and acidic residues" evidence="1">
    <location>
        <begin position="1"/>
        <end position="12"/>
    </location>
</feature>
<sequence length="79" mass="8299">MNGAEAREERTEPAGPDPVAAGHRKGPRRRGEELRGPAGRLRGDAPALLRHGAKSLSGLFGEAVRGLMAESLTGPFART</sequence>
<reference evidence="2 3" key="1">
    <citation type="submission" date="2020-08" db="EMBL/GenBank/DDBJ databases">
        <title>Genemic of Streptomyces polyaspartic.</title>
        <authorList>
            <person name="Liu W."/>
        </authorList>
    </citation>
    <scope>NUCLEOTIDE SEQUENCE [LARGE SCALE GENOMIC DNA]</scope>
    <source>
        <strain evidence="2 3">TRM66268-LWL</strain>
    </source>
</reference>
<evidence type="ECO:0000313" key="2">
    <source>
        <dbReference type="EMBL" id="MBC9713288.1"/>
    </source>
</evidence>
<dbReference type="Proteomes" id="UP000642284">
    <property type="component" value="Unassembled WGS sequence"/>
</dbReference>